<keyword evidence="4 6" id="KW-0067">ATP-binding</keyword>
<comment type="similarity">
    <text evidence="1">Belongs to the ABC transporter superfamily.</text>
</comment>
<name>A0A6P0HCJ8_9ACTN</name>
<protein>
    <submittedName>
        <fullName evidence="6">ATP-binding cassette domain-containing protein</fullName>
    </submittedName>
</protein>
<feature type="domain" description="ABC transporter" evidence="5">
    <location>
        <begin position="18"/>
        <end position="242"/>
    </location>
</feature>
<dbReference type="SMART" id="SM00382">
    <property type="entry name" value="AAA"/>
    <property type="match status" value="1"/>
</dbReference>
<dbReference type="GO" id="GO:0005524">
    <property type="term" value="F:ATP binding"/>
    <property type="evidence" value="ECO:0007669"/>
    <property type="project" value="UniProtKB-KW"/>
</dbReference>
<evidence type="ECO:0000256" key="1">
    <source>
        <dbReference type="ARBA" id="ARBA00005417"/>
    </source>
</evidence>
<keyword evidence="2" id="KW-0813">Transport</keyword>
<sequence length="321" mass="33346">MTSTTSTSTTSTPSAPAIEVEALTKVYGGLPAVDGLSFTVRPGAVTGFLGPNGAGKTTTIRMLLGLAEPTAGRALIGGRTYREHRRPATVVGSSLEPGFHPGRSGMDHLRSFAAPCGVGAARCRELVALVGLEGAEHRRVGGYSMGMRQRLGLATALLGDPPVIVLDEPANGLDPQGIVWLRHLLRQFAAEGRTVLVSSHALREVQHTVDDVVIVARGRLVHASSLASLADLAAVATYVSSPDGAALGRLVAHQAWRVAPHESGLLVHDVAAAQVGDAAFAAGVPLHRLEPRDVDLEEVFLRLTSPTSAPSATAPHPAAVR</sequence>
<keyword evidence="7" id="KW-1185">Reference proteome</keyword>
<evidence type="ECO:0000256" key="2">
    <source>
        <dbReference type="ARBA" id="ARBA00022448"/>
    </source>
</evidence>
<evidence type="ECO:0000259" key="5">
    <source>
        <dbReference type="PROSITE" id="PS50893"/>
    </source>
</evidence>
<evidence type="ECO:0000256" key="3">
    <source>
        <dbReference type="ARBA" id="ARBA00022741"/>
    </source>
</evidence>
<dbReference type="GO" id="GO:0016887">
    <property type="term" value="F:ATP hydrolysis activity"/>
    <property type="evidence" value="ECO:0007669"/>
    <property type="project" value="InterPro"/>
</dbReference>
<dbReference type="Pfam" id="PF00005">
    <property type="entry name" value="ABC_tran"/>
    <property type="match status" value="1"/>
</dbReference>
<evidence type="ECO:0000313" key="7">
    <source>
        <dbReference type="Proteomes" id="UP000468687"/>
    </source>
</evidence>
<dbReference type="PANTHER" id="PTHR43335">
    <property type="entry name" value="ABC TRANSPORTER, ATP-BINDING PROTEIN"/>
    <property type="match status" value="1"/>
</dbReference>
<comment type="caution">
    <text evidence="6">The sequence shown here is derived from an EMBL/GenBank/DDBJ whole genome shotgun (WGS) entry which is preliminary data.</text>
</comment>
<dbReference type="Gene3D" id="3.40.50.300">
    <property type="entry name" value="P-loop containing nucleotide triphosphate hydrolases"/>
    <property type="match status" value="1"/>
</dbReference>
<dbReference type="AlphaFoldDB" id="A0A6P0HCJ8"/>
<dbReference type="PANTHER" id="PTHR43335:SF4">
    <property type="entry name" value="ABC TRANSPORTER, ATP-BINDING PROTEIN"/>
    <property type="match status" value="1"/>
</dbReference>
<dbReference type="InterPro" id="IPR027417">
    <property type="entry name" value="P-loop_NTPase"/>
</dbReference>
<dbReference type="Proteomes" id="UP000468687">
    <property type="component" value="Unassembled WGS sequence"/>
</dbReference>
<dbReference type="InterPro" id="IPR003439">
    <property type="entry name" value="ABC_transporter-like_ATP-bd"/>
</dbReference>
<evidence type="ECO:0000313" key="6">
    <source>
        <dbReference type="EMBL" id="NEN76678.1"/>
    </source>
</evidence>
<reference evidence="6 7" key="1">
    <citation type="journal article" date="2014" name="Int. J. Syst. Evol. Microbiol.">
        <title>Nocardioides zeae sp. nov., isolated from the stem of Zea mays.</title>
        <authorList>
            <person name="Glaeser S.P."/>
            <person name="McInroy J.A."/>
            <person name="Busse H.J."/>
            <person name="Kampfer P."/>
        </authorList>
    </citation>
    <scope>NUCLEOTIDE SEQUENCE [LARGE SCALE GENOMIC DNA]</scope>
    <source>
        <strain evidence="6 7">JCM 30728</strain>
    </source>
</reference>
<dbReference type="PROSITE" id="PS50893">
    <property type="entry name" value="ABC_TRANSPORTER_2"/>
    <property type="match status" value="1"/>
</dbReference>
<dbReference type="SUPFAM" id="SSF52540">
    <property type="entry name" value="P-loop containing nucleoside triphosphate hydrolases"/>
    <property type="match status" value="1"/>
</dbReference>
<dbReference type="EMBL" id="JAAGXA010000001">
    <property type="protein sequence ID" value="NEN76678.1"/>
    <property type="molecule type" value="Genomic_DNA"/>
</dbReference>
<gene>
    <name evidence="6" type="ORF">G3T38_00125</name>
</gene>
<proteinExistence type="inferred from homology"/>
<evidence type="ECO:0000256" key="4">
    <source>
        <dbReference type="ARBA" id="ARBA00022840"/>
    </source>
</evidence>
<dbReference type="InterPro" id="IPR003593">
    <property type="entry name" value="AAA+_ATPase"/>
</dbReference>
<accession>A0A6P0HCJ8</accession>
<organism evidence="6 7">
    <name type="scientific">Nocardioides zeae</name>
    <dbReference type="NCBI Taxonomy" id="1457234"/>
    <lineage>
        <taxon>Bacteria</taxon>
        <taxon>Bacillati</taxon>
        <taxon>Actinomycetota</taxon>
        <taxon>Actinomycetes</taxon>
        <taxon>Propionibacteriales</taxon>
        <taxon>Nocardioidaceae</taxon>
        <taxon>Nocardioides</taxon>
    </lineage>
</organism>
<dbReference type="RefSeq" id="WP_163770012.1">
    <property type="nucleotide sequence ID" value="NZ_JAAGXA010000001.1"/>
</dbReference>
<keyword evidence="3" id="KW-0547">Nucleotide-binding</keyword>